<comment type="caution">
    <text evidence="1">The sequence shown here is derived from an EMBL/GenBank/DDBJ whole genome shotgun (WGS) entry which is preliminary data.</text>
</comment>
<dbReference type="RefSeq" id="WP_133450805.1">
    <property type="nucleotide sequence ID" value="NZ_SCWF01000001.1"/>
</dbReference>
<gene>
    <name evidence="1" type="ORF">ERX55_01475</name>
</gene>
<dbReference type="EMBL" id="SCWF01000001">
    <property type="protein sequence ID" value="TDM15603.1"/>
    <property type="molecule type" value="Genomic_DNA"/>
</dbReference>
<dbReference type="AlphaFoldDB" id="A0A4R6C370"/>
<evidence type="ECO:0000313" key="2">
    <source>
        <dbReference type="Proteomes" id="UP000294843"/>
    </source>
</evidence>
<name>A0A4R6C370_9STAP</name>
<dbReference type="Proteomes" id="UP000294843">
    <property type="component" value="Unassembled WGS sequence"/>
</dbReference>
<protein>
    <recommendedName>
        <fullName evidence="3">Cthe-2314-like HEPN domain-containing protein</fullName>
    </recommendedName>
</protein>
<accession>A0A4R6C370</accession>
<evidence type="ECO:0000313" key="1">
    <source>
        <dbReference type="EMBL" id="TDM15603.1"/>
    </source>
</evidence>
<keyword evidence="2" id="KW-1185">Reference proteome</keyword>
<sequence>MAKNQFLIKYDDPNSLISAFGLGPIGGRIEEKLFDLLNIYDNNVFLYSFAEEKFQEIYDKVIESDFDLSLLIKASFYLNVCLRMINTLDDILLKIIVYTHLHFNGKSESELDDESNDYRYRNYYDKFIAKSNTGYPQRATRSNRKTRKIRNDITHSGDTLLISNPIKEDDSYTVVSDKGLMDRNVELYTSIIFDMQDDIDEINKVRQQIETIILNDPRFIKK</sequence>
<reference evidence="1 2" key="1">
    <citation type="submission" date="2019-01" db="EMBL/GenBank/DDBJ databases">
        <title>Draft genome sequences of the type strains of six Macrococcus species.</title>
        <authorList>
            <person name="Mazhar S."/>
            <person name="Altermann E."/>
            <person name="Hill C."/>
            <person name="Mcauliffe O."/>
        </authorList>
    </citation>
    <scope>NUCLEOTIDE SEQUENCE [LARGE SCALE GENOMIC DNA]</scope>
    <source>
        <strain evidence="1 2">ATCC 51825</strain>
    </source>
</reference>
<proteinExistence type="predicted"/>
<organism evidence="1 2">
    <name type="scientific">Macrococcus bovicus</name>
    <dbReference type="NCBI Taxonomy" id="69968"/>
    <lineage>
        <taxon>Bacteria</taxon>
        <taxon>Bacillati</taxon>
        <taxon>Bacillota</taxon>
        <taxon>Bacilli</taxon>
        <taxon>Bacillales</taxon>
        <taxon>Staphylococcaceae</taxon>
        <taxon>Macrococcus</taxon>
    </lineage>
</organism>
<evidence type="ECO:0008006" key="3">
    <source>
        <dbReference type="Google" id="ProtNLM"/>
    </source>
</evidence>